<evidence type="ECO:0000313" key="1">
    <source>
        <dbReference type="EMBL" id="GIY33703.1"/>
    </source>
</evidence>
<protein>
    <submittedName>
        <fullName evidence="1">Uncharacterized protein</fullName>
    </submittedName>
</protein>
<dbReference type="EMBL" id="BPLR01009673">
    <property type="protein sequence ID" value="GIY33703.1"/>
    <property type="molecule type" value="Genomic_DNA"/>
</dbReference>
<evidence type="ECO:0000313" key="2">
    <source>
        <dbReference type="Proteomes" id="UP001054945"/>
    </source>
</evidence>
<comment type="caution">
    <text evidence="1">The sequence shown here is derived from an EMBL/GenBank/DDBJ whole genome shotgun (WGS) entry which is preliminary data.</text>
</comment>
<organism evidence="1 2">
    <name type="scientific">Caerostris extrusa</name>
    <name type="common">Bark spider</name>
    <name type="synonym">Caerostris bankana</name>
    <dbReference type="NCBI Taxonomy" id="172846"/>
    <lineage>
        <taxon>Eukaryota</taxon>
        <taxon>Metazoa</taxon>
        <taxon>Ecdysozoa</taxon>
        <taxon>Arthropoda</taxon>
        <taxon>Chelicerata</taxon>
        <taxon>Arachnida</taxon>
        <taxon>Araneae</taxon>
        <taxon>Araneomorphae</taxon>
        <taxon>Entelegynae</taxon>
        <taxon>Araneoidea</taxon>
        <taxon>Araneidae</taxon>
        <taxon>Caerostris</taxon>
    </lineage>
</organism>
<dbReference type="Proteomes" id="UP001054945">
    <property type="component" value="Unassembled WGS sequence"/>
</dbReference>
<proteinExistence type="predicted"/>
<name>A0AAV4SH11_CAEEX</name>
<accession>A0AAV4SH11</accession>
<gene>
    <name evidence="1" type="ORF">CEXT_556631</name>
</gene>
<reference evidence="1 2" key="1">
    <citation type="submission" date="2021-06" db="EMBL/GenBank/DDBJ databases">
        <title>Caerostris extrusa draft genome.</title>
        <authorList>
            <person name="Kono N."/>
            <person name="Arakawa K."/>
        </authorList>
    </citation>
    <scope>NUCLEOTIDE SEQUENCE [LARGE SCALE GENOMIC DNA]</scope>
</reference>
<keyword evidence="2" id="KW-1185">Reference proteome</keyword>
<dbReference type="AlphaFoldDB" id="A0AAV4SH11"/>
<sequence length="199" mass="23165">MGHYGKDTSCAMPNRKRFIRYSVSYKCVDYSDSQRHLWDINCTNTIGALAPNKKTFFFKEKGLNPFYSYLDGLNFFAFLSRILKSGPEELLKREKLLTKYRQELSQNFSIGFQCPKSPSEQKKNLKKRQKGKILQVRKVDQSLEGVEDGFRGWWGREDSEETVPPPQKGFTLIIHLTVPVGKEFSRPMSFTLHIKVVIW</sequence>